<organism evidence="3 4">
    <name type="scientific">Nocardioides marinquilinus</name>
    <dbReference type="NCBI Taxonomy" id="1210400"/>
    <lineage>
        <taxon>Bacteria</taxon>
        <taxon>Bacillati</taxon>
        <taxon>Actinomycetota</taxon>
        <taxon>Actinomycetes</taxon>
        <taxon>Propionibacteriales</taxon>
        <taxon>Nocardioidaceae</taxon>
        <taxon>Nocardioides</taxon>
    </lineage>
</organism>
<evidence type="ECO:0000256" key="1">
    <source>
        <dbReference type="SAM" id="MobiDB-lite"/>
    </source>
</evidence>
<keyword evidence="4" id="KW-1185">Reference proteome</keyword>
<feature type="compositionally biased region" description="Low complexity" evidence="1">
    <location>
        <begin position="81"/>
        <end position="104"/>
    </location>
</feature>
<protein>
    <submittedName>
        <fullName evidence="3">Uncharacterized protein</fullName>
    </submittedName>
</protein>
<keyword evidence="2" id="KW-0472">Membrane</keyword>
<proteinExistence type="predicted"/>
<dbReference type="RefSeq" id="WP_345460208.1">
    <property type="nucleotide sequence ID" value="NZ_BAABKG010000003.1"/>
</dbReference>
<dbReference type="Proteomes" id="UP001500221">
    <property type="component" value="Unassembled WGS sequence"/>
</dbReference>
<evidence type="ECO:0000256" key="2">
    <source>
        <dbReference type="SAM" id="Phobius"/>
    </source>
</evidence>
<dbReference type="EMBL" id="BAABKG010000003">
    <property type="protein sequence ID" value="GAA5151556.1"/>
    <property type="molecule type" value="Genomic_DNA"/>
</dbReference>
<feature type="transmembrane region" description="Helical" evidence="2">
    <location>
        <begin position="39"/>
        <end position="59"/>
    </location>
</feature>
<accession>A0ABP9PV89</accession>
<gene>
    <name evidence="3" type="ORF">GCM10023340_30560</name>
</gene>
<keyword evidence="2" id="KW-1133">Transmembrane helix</keyword>
<keyword evidence="2" id="KW-0812">Transmembrane</keyword>
<evidence type="ECO:0000313" key="3">
    <source>
        <dbReference type="EMBL" id="GAA5151556.1"/>
    </source>
</evidence>
<name>A0ABP9PV89_9ACTN</name>
<feature type="region of interest" description="Disordered" evidence="1">
    <location>
        <begin position="62"/>
        <end position="111"/>
    </location>
</feature>
<reference evidence="4" key="1">
    <citation type="journal article" date="2019" name="Int. J. Syst. Evol. Microbiol.">
        <title>The Global Catalogue of Microorganisms (GCM) 10K type strain sequencing project: providing services to taxonomists for standard genome sequencing and annotation.</title>
        <authorList>
            <consortium name="The Broad Institute Genomics Platform"/>
            <consortium name="The Broad Institute Genome Sequencing Center for Infectious Disease"/>
            <person name="Wu L."/>
            <person name="Ma J."/>
        </authorList>
    </citation>
    <scope>NUCLEOTIDE SEQUENCE [LARGE SCALE GENOMIC DNA]</scope>
    <source>
        <strain evidence="4">JCM 18459</strain>
    </source>
</reference>
<sequence>MNDRITDLLDEVADDTGRPVGFSTADVVRGGQARRRRRFAAAGTLAAVVTAGVVATLVVTGPGEAGERPGGFATDPTPSVAPSGDPTAASSGSPASPAPTSTPTEPLGGQDALVDGRCRALAEPPLGEWRLDAQATVGGGSTATFVSPQGDRWRQCDLGGEATVPGVSPARPLDRAAPSLDNAPYESAVGSATLCPKDGPAGCTRRLFTAALPLREGVASVEVETPSGRVVEPDPGTGTYVVRFVEDTDDPMPVLTATLRDADGTVLLRYDMNGLMR</sequence>
<comment type="caution">
    <text evidence="3">The sequence shown here is derived from an EMBL/GenBank/DDBJ whole genome shotgun (WGS) entry which is preliminary data.</text>
</comment>
<evidence type="ECO:0000313" key="4">
    <source>
        <dbReference type="Proteomes" id="UP001500221"/>
    </source>
</evidence>